<evidence type="ECO:0000313" key="12">
    <source>
        <dbReference type="EMBL" id="RMI07048.1"/>
    </source>
</evidence>
<evidence type="ECO:0000256" key="4">
    <source>
        <dbReference type="ARBA" id="ARBA00022691"/>
    </source>
</evidence>
<feature type="region of interest" description="Disordered" evidence="10">
    <location>
        <begin position="285"/>
        <end position="365"/>
    </location>
</feature>
<sequence length="365" mass="39075">MTDDNAPAVPPTTPTGADERRGPFRVGERVQLTDPRGRLHTITLAPGATFHTHKGYFRHEELIDAPEGTVVTSNGGVEYLALRPLLSDYTLSMPRGAAVVYPKDAGQIVAMADIYPGARVVEAGVGSGALTMSLLRAVGDGGRLHSIERREDFAAIARGNVETFFGGPHPAWRLSVGDLADVLPVAEGPGQVDRVVLDMLAPWENLDAVASALAPGGVLIAYVATATQLSRLAEDIRADGRYTEPTAWESMVRGWHLEGLAVRPQHRMIGHTGFLLTTRRLADGVEPPLRKRRPAKGSQPAGSGAPADAPAESAMVDETGDVVTSRSFQEVPDAEWTPEALGERAVSDKKVRRVRRDVGQAPEQD</sequence>
<dbReference type="OrthoDB" id="9781391at2"/>
<dbReference type="InterPro" id="IPR029063">
    <property type="entry name" value="SAM-dependent_MTases_sf"/>
</dbReference>
<dbReference type="PROSITE" id="PS51620">
    <property type="entry name" value="SAM_TRM61"/>
    <property type="match status" value="1"/>
</dbReference>
<evidence type="ECO:0000256" key="5">
    <source>
        <dbReference type="ARBA" id="ARBA00022694"/>
    </source>
</evidence>
<dbReference type="InterPro" id="IPR049470">
    <property type="entry name" value="TRM61_C"/>
</dbReference>
<dbReference type="GO" id="GO:0160107">
    <property type="term" value="F:tRNA (adenine(58)-N1)-methyltransferase activity"/>
    <property type="evidence" value="ECO:0007669"/>
    <property type="project" value="UniProtKB-EC"/>
</dbReference>
<dbReference type="Gene3D" id="3.10.330.20">
    <property type="match status" value="1"/>
</dbReference>
<evidence type="ECO:0000259" key="11">
    <source>
        <dbReference type="Pfam" id="PF08704"/>
    </source>
</evidence>
<reference evidence="12 13" key="1">
    <citation type="submission" date="2018-10" db="EMBL/GenBank/DDBJ databases">
        <title>Isolation, diversity and antifungal activity of actinobacteria from wheat.</title>
        <authorList>
            <person name="Han C."/>
        </authorList>
    </citation>
    <scope>NUCLEOTIDE SEQUENCE [LARGE SCALE GENOMIC DNA]</scope>
    <source>
        <strain evidence="12 13">NEAU-YY56</strain>
    </source>
</reference>
<dbReference type="FunFam" id="3.10.330.20:FF:000001">
    <property type="entry name" value="tRNA (adenine(58)-N(1))-methyltransferase TrmI"/>
    <property type="match status" value="1"/>
</dbReference>
<dbReference type="PANTHER" id="PTHR12133:SF1">
    <property type="entry name" value="TRNA (ADENINE(58)-N(1))-METHYLTRANSFERASE, MITOCHONDRIAL"/>
    <property type="match status" value="1"/>
</dbReference>
<keyword evidence="13" id="KW-1185">Reference proteome</keyword>
<name>A0A3M2J991_9CELL</name>
<evidence type="ECO:0000256" key="2">
    <source>
        <dbReference type="ARBA" id="ARBA00022603"/>
    </source>
</evidence>
<gene>
    <name evidence="12" type="ORF">EBM89_14015</name>
</gene>
<keyword evidence="3 12" id="KW-0808">Transferase</keyword>
<accession>A0A3M2J991</accession>
<keyword evidence="5" id="KW-0819">tRNA processing</keyword>
<organism evidence="12 13">
    <name type="scientific">Cellulomonas triticagri</name>
    <dbReference type="NCBI Taxonomy" id="2483352"/>
    <lineage>
        <taxon>Bacteria</taxon>
        <taxon>Bacillati</taxon>
        <taxon>Actinomycetota</taxon>
        <taxon>Actinomycetes</taxon>
        <taxon>Micrococcales</taxon>
        <taxon>Cellulomonadaceae</taxon>
        <taxon>Cellulomonas</taxon>
    </lineage>
</organism>
<evidence type="ECO:0000256" key="9">
    <source>
        <dbReference type="ARBA" id="ARBA00075788"/>
    </source>
</evidence>
<keyword evidence="2 12" id="KW-0489">Methyltransferase</keyword>
<proteinExistence type="predicted"/>
<feature type="region of interest" description="Disordered" evidence="10">
    <location>
        <begin position="1"/>
        <end position="22"/>
    </location>
</feature>
<evidence type="ECO:0000256" key="1">
    <source>
        <dbReference type="ARBA" id="ARBA00012796"/>
    </source>
</evidence>
<protein>
    <recommendedName>
        <fullName evidence="8">tRNA (adenine(58)-N(1))-methyltransferase TrmI</fullName>
        <ecNumber evidence="1">2.1.1.220</ecNumber>
    </recommendedName>
    <alternativeName>
        <fullName evidence="9">tRNA(m1A58)-methyltransferase</fullName>
    </alternativeName>
</protein>
<comment type="subunit">
    <text evidence="7">Homotetramer composed of a dimer of dimers.</text>
</comment>
<evidence type="ECO:0000256" key="6">
    <source>
        <dbReference type="ARBA" id="ARBA00056761"/>
    </source>
</evidence>
<dbReference type="Pfam" id="PF14801">
    <property type="entry name" value="TrmI-like_N"/>
    <property type="match status" value="1"/>
</dbReference>
<dbReference type="EC" id="2.1.1.220" evidence="1"/>
<comment type="caution">
    <text evidence="12">The sequence shown here is derived from an EMBL/GenBank/DDBJ whole genome shotgun (WGS) entry which is preliminary data.</text>
</comment>
<dbReference type="CDD" id="cd02440">
    <property type="entry name" value="AdoMet_MTases"/>
    <property type="match status" value="1"/>
</dbReference>
<dbReference type="EMBL" id="RFFI01000081">
    <property type="protein sequence ID" value="RMI07048.1"/>
    <property type="molecule type" value="Genomic_DNA"/>
</dbReference>
<evidence type="ECO:0000313" key="13">
    <source>
        <dbReference type="Proteomes" id="UP000269289"/>
    </source>
</evidence>
<comment type="function">
    <text evidence="6">Catalyzes the S-adenosyl-L-methionine-dependent formation of N(1)-methyladenine at position 58 (m1A58) in tRNA.</text>
</comment>
<dbReference type="Pfam" id="PF08704">
    <property type="entry name" value="GCD14"/>
    <property type="match status" value="1"/>
</dbReference>
<dbReference type="GO" id="GO:0030488">
    <property type="term" value="P:tRNA methylation"/>
    <property type="evidence" value="ECO:0007669"/>
    <property type="project" value="InterPro"/>
</dbReference>
<dbReference type="PANTHER" id="PTHR12133">
    <property type="entry name" value="TRNA (ADENINE(58)-N(1))-METHYLTRANSFERASE"/>
    <property type="match status" value="1"/>
</dbReference>
<dbReference type="SUPFAM" id="SSF53335">
    <property type="entry name" value="S-adenosyl-L-methionine-dependent methyltransferases"/>
    <property type="match status" value="1"/>
</dbReference>
<evidence type="ECO:0000256" key="3">
    <source>
        <dbReference type="ARBA" id="ARBA00022679"/>
    </source>
</evidence>
<feature type="compositionally biased region" description="Low complexity" evidence="10">
    <location>
        <begin position="296"/>
        <end position="314"/>
    </location>
</feature>
<feature type="domain" description="tRNA (adenine(58)-N(1))-methyltransferase catalytic subunit TRM61 C-terminal" evidence="11">
    <location>
        <begin position="89"/>
        <end position="255"/>
    </location>
</feature>
<dbReference type="Gene3D" id="3.40.50.150">
    <property type="entry name" value="Vaccinia Virus protein VP39"/>
    <property type="match status" value="1"/>
</dbReference>
<evidence type="ECO:0000256" key="10">
    <source>
        <dbReference type="SAM" id="MobiDB-lite"/>
    </source>
</evidence>
<dbReference type="RefSeq" id="WP_122150037.1">
    <property type="nucleotide sequence ID" value="NZ_RFFI01000081.1"/>
</dbReference>
<dbReference type="FunFam" id="3.40.50.150:FF:000019">
    <property type="entry name" value="tRNA (adenine(58)-N(1))-methyltransferase TrmI"/>
    <property type="match status" value="1"/>
</dbReference>
<evidence type="ECO:0000256" key="8">
    <source>
        <dbReference type="ARBA" id="ARBA00069291"/>
    </source>
</evidence>
<dbReference type="Proteomes" id="UP000269289">
    <property type="component" value="Unassembled WGS sequence"/>
</dbReference>
<dbReference type="GO" id="GO:0031515">
    <property type="term" value="C:tRNA (m1A) methyltransferase complex"/>
    <property type="evidence" value="ECO:0007669"/>
    <property type="project" value="InterPro"/>
</dbReference>
<keyword evidence="4" id="KW-0949">S-adenosyl-L-methionine</keyword>
<dbReference type="InterPro" id="IPR014816">
    <property type="entry name" value="tRNA_MeTrfase_Gcd14"/>
</dbReference>
<evidence type="ECO:0000256" key="7">
    <source>
        <dbReference type="ARBA" id="ARBA00066181"/>
    </source>
</evidence>
<dbReference type="AlphaFoldDB" id="A0A3M2J991"/>